<dbReference type="SMR" id="A0A6C0FS20"/>
<keyword evidence="5" id="KW-0378">Hydrolase</keyword>
<proteinExistence type="inferred from homology"/>
<organism evidence="8 9">
    <name type="scientific">Paenibacillus lycopersici</name>
    <dbReference type="NCBI Taxonomy" id="2704462"/>
    <lineage>
        <taxon>Bacteria</taxon>
        <taxon>Bacillati</taxon>
        <taxon>Bacillota</taxon>
        <taxon>Bacilli</taxon>
        <taxon>Bacillales</taxon>
        <taxon>Paenibacillaceae</taxon>
        <taxon>Paenibacillus</taxon>
    </lineage>
</organism>
<dbReference type="InterPro" id="IPR017853">
    <property type="entry name" value="GH"/>
</dbReference>
<dbReference type="InterPro" id="IPR000933">
    <property type="entry name" value="Glyco_hydro_29"/>
</dbReference>
<comment type="similarity">
    <text evidence="2">Belongs to the glycosyl hydrolase 29 family.</text>
</comment>
<protein>
    <recommendedName>
        <fullName evidence="3">alpha-L-fucosidase</fullName>
        <ecNumber evidence="3">3.2.1.51</ecNumber>
    </recommendedName>
</protein>
<name>A0A6C0FS20_9BACL</name>
<dbReference type="PRINTS" id="PR00741">
    <property type="entry name" value="GLHYDRLASE29"/>
</dbReference>
<evidence type="ECO:0000259" key="7">
    <source>
        <dbReference type="Pfam" id="PF01120"/>
    </source>
</evidence>
<dbReference type="PANTHER" id="PTHR10030">
    <property type="entry name" value="ALPHA-L-FUCOSIDASE"/>
    <property type="match status" value="1"/>
</dbReference>
<dbReference type="EMBL" id="CP048209">
    <property type="protein sequence ID" value="QHT59657.1"/>
    <property type="molecule type" value="Genomic_DNA"/>
</dbReference>
<dbReference type="EC" id="3.2.1.51" evidence="3"/>
<keyword evidence="6" id="KW-0326">Glycosidase</keyword>
<dbReference type="Gene3D" id="2.60.120.260">
    <property type="entry name" value="Galactose-binding domain-like"/>
    <property type="match status" value="1"/>
</dbReference>
<dbReference type="GO" id="GO:0006004">
    <property type="term" value="P:fucose metabolic process"/>
    <property type="evidence" value="ECO:0007669"/>
    <property type="project" value="InterPro"/>
</dbReference>
<dbReference type="Pfam" id="PF01120">
    <property type="entry name" value="Alpha_L_fucos"/>
    <property type="match status" value="1"/>
</dbReference>
<dbReference type="SUPFAM" id="SSF51445">
    <property type="entry name" value="(Trans)glycosidases"/>
    <property type="match status" value="1"/>
</dbReference>
<accession>A0A6C0FS20</accession>
<evidence type="ECO:0000256" key="2">
    <source>
        <dbReference type="ARBA" id="ARBA00007951"/>
    </source>
</evidence>
<dbReference type="GO" id="GO:0016139">
    <property type="term" value="P:glycoside catabolic process"/>
    <property type="evidence" value="ECO:0007669"/>
    <property type="project" value="TreeGrafter"/>
</dbReference>
<dbReference type="InterPro" id="IPR016286">
    <property type="entry name" value="FUC_metazoa-typ"/>
</dbReference>
<evidence type="ECO:0000256" key="1">
    <source>
        <dbReference type="ARBA" id="ARBA00004071"/>
    </source>
</evidence>
<dbReference type="Proteomes" id="UP000476064">
    <property type="component" value="Chromosome"/>
</dbReference>
<dbReference type="RefSeq" id="WP_162355723.1">
    <property type="nucleotide sequence ID" value="NZ_CP048209.1"/>
</dbReference>
<keyword evidence="9" id="KW-1185">Reference proteome</keyword>
<evidence type="ECO:0000256" key="3">
    <source>
        <dbReference type="ARBA" id="ARBA00012662"/>
    </source>
</evidence>
<gene>
    <name evidence="8" type="ORF">GXP70_06630</name>
</gene>
<evidence type="ECO:0000256" key="4">
    <source>
        <dbReference type="ARBA" id="ARBA00022729"/>
    </source>
</evidence>
<evidence type="ECO:0000256" key="5">
    <source>
        <dbReference type="ARBA" id="ARBA00022801"/>
    </source>
</evidence>
<evidence type="ECO:0000313" key="9">
    <source>
        <dbReference type="Proteomes" id="UP000476064"/>
    </source>
</evidence>
<sequence length="434" mass="48744">MQTEKNAQTAAAAETRIVPTARQLAYQDWEFGLFLHFGLRTYYEGYADFDERPMTPAAFNPIGLDCEQWIRTAKEAGMTYAVLTAKHHDGFSNWPSKYSRFTVEASPWKEGKGDVVREYVDACRKYGVKAGLYYSPYDGSADFYSQDAQAYDDYFVNQITELLGNYGEIDILWFDGCGSEDHEYDWPRIIRTIRGLQPNILIFNMGDPDFRWVGNEDGIAPIPCWNTVDSVDFSIYSEKKEQLGSRLWLPAECDVQMRANGGTWFYSDNDEHMVKSVDELMGLYYLSVGRGANLLLNIGPNREGLLPAKDAAHLGALGGEIRRRFGSPIASLAACKREGTQWRYDAEKPHLIDHIILQEDLTDGERVLSFRISVLSAKTRTSVAIYEGRNIGHKAIIRIPAVKASGVILEVIASSGEPVLRELSIHYAGDAGII</sequence>
<comment type="function">
    <text evidence="1">Alpha-L-fucosidase is responsible for hydrolyzing the alpha-1,6-linked fucose joined to the reducing-end N-acetylglucosamine of the carbohydrate moieties of glycoproteins.</text>
</comment>
<evidence type="ECO:0000313" key="8">
    <source>
        <dbReference type="EMBL" id="QHT59657.1"/>
    </source>
</evidence>
<dbReference type="AlphaFoldDB" id="A0A6C0FS20"/>
<keyword evidence="4" id="KW-0732">Signal</keyword>
<dbReference type="GO" id="GO:0005764">
    <property type="term" value="C:lysosome"/>
    <property type="evidence" value="ECO:0007669"/>
    <property type="project" value="TreeGrafter"/>
</dbReference>
<reference evidence="8 9" key="1">
    <citation type="submission" date="2020-01" db="EMBL/GenBank/DDBJ databases">
        <title>Paenibacillus sp. nov., isolated from tomato rhizosphere.</title>
        <authorList>
            <person name="Weon H.-Y."/>
            <person name="Lee S.A."/>
        </authorList>
    </citation>
    <scope>NUCLEOTIDE SEQUENCE [LARGE SCALE GENOMIC DNA]</scope>
    <source>
        <strain evidence="8 9">12200R-189</strain>
    </source>
</reference>
<dbReference type="InterPro" id="IPR057739">
    <property type="entry name" value="Glyco_hydro_29_N"/>
</dbReference>
<dbReference type="GO" id="GO:0004560">
    <property type="term" value="F:alpha-L-fucosidase activity"/>
    <property type="evidence" value="ECO:0007669"/>
    <property type="project" value="InterPro"/>
</dbReference>
<dbReference type="PANTHER" id="PTHR10030:SF37">
    <property type="entry name" value="ALPHA-L-FUCOSIDASE-RELATED"/>
    <property type="match status" value="1"/>
</dbReference>
<dbReference type="SMART" id="SM00812">
    <property type="entry name" value="Alpha_L_fucos"/>
    <property type="match status" value="1"/>
</dbReference>
<feature type="domain" description="Glycoside hydrolase family 29 N-terminal" evidence="7">
    <location>
        <begin position="37"/>
        <end position="318"/>
    </location>
</feature>
<dbReference type="KEGG" id="plyc:GXP70_06630"/>
<dbReference type="Gene3D" id="3.20.20.80">
    <property type="entry name" value="Glycosidases"/>
    <property type="match status" value="1"/>
</dbReference>
<evidence type="ECO:0000256" key="6">
    <source>
        <dbReference type="ARBA" id="ARBA00023295"/>
    </source>
</evidence>